<evidence type="ECO:0000313" key="5">
    <source>
        <dbReference type="EMBL" id="KAG2400959.1"/>
    </source>
</evidence>
<dbReference type="Pfam" id="PF24057">
    <property type="entry name" value="DUF7358"/>
    <property type="match status" value="1"/>
</dbReference>
<dbReference type="GO" id="GO:0016787">
    <property type="term" value="F:hydrolase activity"/>
    <property type="evidence" value="ECO:0007669"/>
    <property type="project" value="UniProtKB-KW"/>
</dbReference>
<dbReference type="Gene3D" id="3.40.50.1820">
    <property type="entry name" value="alpha/beta hydrolase"/>
    <property type="match status" value="1"/>
</dbReference>
<gene>
    <name evidence="5" type="ORF">HKW66_Vig0200050</name>
</gene>
<feature type="transmembrane region" description="Helical" evidence="2">
    <location>
        <begin position="187"/>
        <end position="206"/>
    </location>
</feature>
<feature type="transmembrane region" description="Helical" evidence="2">
    <location>
        <begin position="62"/>
        <end position="82"/>
    </location>
</feature>
<evidence type="ECO:0008006" key="7">
    <source>
        <dbReference type="Google" id="ProtNLM"/>
    </source>
</evidence>
<dbReference type="InterPro" id="IPR055782">
    <property type="entry name" value="DUF7358"/>
</dbReference>
<feature type="domain" description="Fungal lipase-type" evidence="3">
    <location>
        <begin position="441"/>
        <end position="589"/>
    </location>
</feature>
<dbReference type="SUPFAM" id="SSF53474">
    <property type="entry name" value="alpha/beta-Hydrolases"/>
    <property type="match status" value="1"/>
</dbReference>
<dbReference type="InterPro" id="IPR002921">
    <property type="entry name" value="Fungal_lipase-type"/>
</dbReference>
<evidence type="ECO:0000256" key="1">
    <source>
        <dbReference type="ARBA" id="ARBA00022801"/>
    </source>
</evidence>
<protein>
    <recommendedName>
        <fullName evidence="7">Fungal lipase-like domain-containing protein</fullName>
    </recommendedName>
</protein>
<keyword evidence="1" id="KW-0378">Hydrolase</keyword>
<sequence length="893" mass="99736">MDAMALVGVCHLWNTLRLPAHCAIALADCHLGHVPLFFKPDPIHSIVTGTGMGLAVRNLSRWSLVVGVSNMAVLLIGVFFIFQTHRLCHGRIAFPALLVSLAAPIRVLVMLQTAFAQEAAATLILQDSNDLFTRLRRRAMYKKWLCWSRSSAILTLLQFLFALYLVLDSTRHFSSSNHCLLDSPLNRTALFVFIILVSFVAILQCFTGSDVIKWRSFYETHDHAWKCHYSEVFDHGIRETLSTAEEDEVYSVARLLGDLVAYRASRTGHLELLAALALLQNHGMATESYEGSMEAPEMQIREAEALHKFAEAAYTGPLLDVGRNPCVFPCAWLYRQGILSPWTRNRVKILLLDFSSGKGITSTFEILVALMHTDSFIISFPLFCVSVRPVLDGDNWWRGHAAAFLKYVNLPPEVLRQGRVSQVKCQAAYFVVVLHHLQSVVIAIRGTETPEDLITDGLCKECSLSVNDLAGLINSNYIHYDIKKNVVSSFPHYGHSGIAEAARELFMQIEGNPERPDSESYGLLSKLLGFGCECFGYNVRIVGHSLGGAIAALLGLQLYNRYPNLHVYSYGPLPCLDLVVAKACSEFVTSIIFGNEFSSRLSVGSVMRLRAAAITSLSQDPKADSAMIFRLARRFLYLSKYQRNNTSAENESELQSGTIKDDINHQIHRSQCETYNEGNIYCDPISVGNNVYSSMIHRTQFVKGAFSKKISIIATGSTEQDNQTIKGGLGISNYGEYMSFDSEDCLNNEHEECSLWSDARARDHSVGIDNAKFTNAFAKDARSIDDPVSQFIETVPDSENPSSNDPPELYLPGSVIHIVLEKQTSQSDLRTLWRMQEGGKCYKAYIADRESFKDIIVSPSMFLDHLPWRCHDALRKILKAQTAEDQVTVPHII</sequence>
<evidence type="ECO:0000256" key="2">
    <source>
        <dbReference type="SAM" id="Phobius"/>
    </source>
</evidence>
<dbReference type="Proteomes" id="UP000743370">
    <property type="component" value="Unassembled WGS sequence"/>
</dbReference>
<evidence type="ECO:0000259" key="3">
    <source>
        <dbReference type="Pfam" id="PF01764"/>
    </source>
</evidence>
<dbReference type="AlphaFoldDB" id="A0A8T0KPB6"/>
<dbReference type="PANTHER" id="PTHR47030">
    <property type="entry name" value="LIPASE CLASS 3 FAMILY PROTEIN"/>
    <property type="match status" value="1"/>
</dbReference>
<evidence type="ECO:0000259" key="4">
    <source>
        <dbReference type="Pfam" id="PF24057"/>
    </source>
</evidence>
<dbReference type="EMBL" id="JABFOF010000003">
    <property type="protein sequence ID" value="KAG2400959.1"/>
    <property type="molecule type" value="Genomic_DNA"/>
</dbReference>
<keyword evidence="2" id="KW-0472">Membrane</keyword>
<keyword evidence="2" id="KW-1133">Transmembrane helix</keyword>
<dbReference type="CDD" id="cd00519">
    <property type="entry name" value="Lipase_3"/>
    <property type="match status" value="1"/>
</dbReference>
<dbReference type="GO" id="GO:0006629">
    <property type="term" value="P:lipid metabolic process"/>
    <property type="evidence" value="ECO:0007669"/>
    <property type="project" value="InterPro"/>
</dbReference>
<evidence type="ECO:0000313" key="6">
    <source>
        <dbReference type="Proteomes" id="UP000743370"/>
    </source>
</evidence>
<feature type="domain" description="DUF7358" evidence="4">
    <location>
        <begin position="57"/>
        <end position="262"/>
    </location>
</feature>
<keyword evidence="2" id="KW-0812">Transmembrane</keyword>
<name>A0A8T0KPB6_PHAAN</name>
<comment type="caution">
    <text evidence="5">The sequence shown here is derived from an EMBL/GenBank/DDBJ whole genome shotgun (WGS) entry which is preliminary data.</text>
</comment>
<accession>A0A8T0KPB6</accession>
<dbReference type="Pfam" id="PF01764">
    <property type="entry name" value="Lipase_3"/>
    <property type="match status" value="1"/>
</dbReference>
<dbReference type="PANTHER" id="PTHR47030:SF2">
    <property type="entry name" value="LIPASE CLASS 3 FAMILY PROTEIN"/>
    <property type="match status" value="1"/>
</dbReference>
<reference evidence="5 6" key="1">
    <citation type="submission" date="2020-05" db="EMBL/GenBank/DDBJ databases">
        <title>Vigna angularis (adzuki bean) Var. LongXiaoDou No. 4 denovo assembly.</title>
        <authorList>
            <person name="Xiang H."/>
        </authorList>
    </citation>
    <scope>NUCLEOTIDE SEQUENCE [LARGE SCALE GENOMIC DNA]</scope>
    <source>
        <tissue evidence="5">Leaf</tissue>
    </source>
</reference>
<proteinExistence type="predicted"/>
<feature type="transmembrane region" description="Helical" evidence="2">
    <location>
        <begin position="144"/>
        <end position="167"/>
    </location>
</feature>
<dbReference type="InterPro" id="IPR029058">
    <property type="entry name" value="AB_hydrolase_fold"/>
</dbReference>
<organism evidence="5 6">
    <name type="scientific">Phaseolus angularis</name>
    <name type="common">Azuki bean</name>
    <name type="synonym">Vigna angularis</name>
    <dbReference type="NCBI Taxonomy" id="3914"/>
    <lineage>
        <taxon>Eukaryota</taxon>
        <taxon>Viridiplantae</taxon>
        <taxon>Streptophyta</taxon>
        <taxon>Embryophyta</taxon>
        <taxon>Tracheophyta</taxon>
        <taxon>Spermatophyta</taxon>
        <taxon>Magnoliopsida</taxon>
        <taxon>eudicotyledons</taxon>
        <taxon>Gunneridae</taxon>
        <taxon>Pentapetalae</taxon>
        <taxon>rosids</taxon>
        <taxon>fabids</taxon>
        <taxon>Fabales</taxon>
        <taxon>Fabaceae</taxon>
        <taxon>Papilionoideae</taxon>
        <taxon>50 kb inversion clade</taxon>
        <taxon>NPAAA clade</taxon>
        <taxon>indigoferoid/millettioid clade</taxon>
        <taxon>Phaseoleae</taxon>
        <taxon>Vigna</taxon>
    </lineage>
</organism>